<name>A0A9D1JNV7_9BACT</name>
<evidence type="ECO:0000313" key="2">
    <source>
        <dbReference type="Proteomes" id="UP000823928"/>
    </source>
</evidence>
<organism evidence="1 2">
    <name type="scientific">Candidatus Scatousia excrementigallinarum</name>
    <dbReference type="NCBI Taxonomy" id="2840935"/>
    <lineage>
        <taxon>Bacteria</taxon>
        <taxon>Candidatus Scatousia</taxon>
    </lineage>
</organism>
<reference evidence="1" key="1">
    <citation type="submission" date="2020-10" db="EMBL/GenBank/DDBJ databases">
        <authorList>
            <person name="Gilroy R."/>
        </authorList>
    </citation>
    <scope>NUCLEOTIDE SEQUENCE</scope>
    <source>
        <strain evidence="1">6276</strain>
    </source>
</reference>
<protein>
    <submittedName>
        <fullName evidence="1">Uncharacterized protein</fullName>
    </submittedName>
</protein>
<gene>
    <name evidence="1" type="ORF">IAC10_12560</name>
</gene>
<dbReference type="Proteomes" id="UP000823928">
    <property type="component" value="Unassembled WGS sequence"/>
</dbReference>
<accession>A0A9D1JNV7</accession>
<comment type="caution">
    <text evidence="1">The sequence shown here is derived from an EMBL/GenBank/DDBJ whole genome shotgun (WGS) entry which is preliminary data.</text>
</comment>
<proteinExistence type="predicted"/>
<dbReference type="AlphaFoldDB" id="A0A9D1JNV7"/>
<evidence type="ECO:0000313" key="1">
    <source>
        <dbReference type="EMBL" id="HIS37431.1"/>
    </source>
</evidence>
<reference evidence="1" key="2">
    <citation type="journal article" date="2021" name="PeerJ">
        <title>Extensive microbial diversity within the chicken gut microbiome revealed by metagenomics and culture.</title>
        <authorList>
            <person name="Gilroy R."/>
            <person name="Ravi A."/>
            <person name="Getino M."/>
            <person name="Pursley I."/>
            <person name="Horton D.L."/>
            <person name="Alikhan N.F."/>
            <person name="Baker D."/>
            <person name="Gharbi K."/>
            <person name="Hall N."/>
            <person name="Watson M."/>
            <person name="Adriaenssens E.M."/>
            <person name="Foster-Nyarko E."/>
            <person name="Jarju S."/>
            <person name="Secka A."/>
            <person name="Antonio M."/>
            <person name="Oren A."/>
            <person name="Chaudhuri R.R."/>
            <person name="La Ragione R."/>
            <person name="Hildebrand F."/>
            <person name="Pallen M.J."/>
        </authorList>
    </citation>
    <scope>NUCLEOTIDE SEQUENCE</scope>
    <source>
        <strain evidence="1">6276</strain>
    </source>
</reference>
<dbReference type="EMBL" id="DVIU01000258">
    <property type="protein sequence ID" value="HIS37431.1"/>
    <property type="molecule type" value="Genomic_DNA"/>
</dbReference>
<sequence>MAGKTLNLKIYVTGENLEKLERIRDHLNSRDDVRNGDAERWKKSDVYALIFNDAIENFKL</sequence>